<sequence length="455" mass="51296">MDSSSYQIIPSVVIVPKDEKDIMRAIKIAKKFKSSVTVRGAGTGLVGSALNNGIILDMKNFNSIKITKNYAIVGPGVIKGELDKKLEIHDKFFPPNPSIGSFCTVGGMIGNNSSGSKSLKYGSVIDNVAEIIFVDGNGKRISLPKDKKVSKKILEFSKKIKIEKFPNVTKNSSGYRIDKIRSITDAHKLIIGSEGTLGIALSIKLKIRDRQEKKILFIIEFKSIIDASRNCLEINKTMPSAIEFVDRTTLNQINFKFSQDTQCLLLVEYDEDIDRSEKKLKSIITGKIVKKLKKDSEINEWWRYRDLSLHYSLKSIKKEKRIPHVIEDAAVPLENLPEIFKILKKINKKFKTKTIVYGHAGNGNIHVRLISDRSEFTAIKKIAILYFDEIIKLGGTITAEHGDGLARSEFIKKQYGKDNYKIFKEIKQFFDPKNILNPGKIITSKSTIIDNLEKL</sequence>
<evidence type="ECO:0000256" key="5">
    <source>
        <dbReference type="ARBA" id="ARBA00022946"/>
    </source>
</evidence>
<evidence type="ECO:0000313" key="10">
    <source>
        <dbReference type="Proteomes" id="UP000245829"/>
    </source>
</evidence>
<evidence type="ECO:0000256" key="7">
    <source>
        <dbReference type="ARBA" id="ARBA00038897"/>
    </source>
</evidence>
<reference evidence="9 10" key="1">
    <citation type="submission" date="2018-05" db="EMBL/GenBank/DDBJ databases">
        <title>genome sequencing of Nitrosopumilus sp. NM25.</title>
        <authorList>
            <person name="Mori K."/>
            <person name="Nakagawa T."/>
        </authorList>
    </citation>
    <scope>NUCLEOTIDE SEQUENCE [LARGE SCALE GENOMIC DNA]</scope>
    <source>
        <strain evidence="9 10">NM25</strain>
    </source>
</reference>
<dbReference type="InterPro" id="IPR036318">
    <property type="entry name" value="FAD-bd_PCMH-like_sf"/>
</dbReference>
<dbReference type="EC" id="1.1.2.4" evidence="7"/>
<dbReference type="Pfam" id="PF02913">
    <property type="entry name" value="FAD-oxidase_C"/>
    <property type="match status" value="1"/>
</dbReference>
<dbReference type="Gene3D" id="1.10.45.10">
    <property type="entry name" value="Vanillyl-alcohol Oxidase, Chain A, domain 4"/>
    <property type="match status" value="1"/>
</dbReference>
<dbReference type="InterPro" id="IPR016166">
    <property type="entry name" value="FAD-bd_PCMH"/>
</dbReference>
<dbReference type="Gene3D" id="3.30.70.2740">
    <property type="match status" value="1"/>
</dbReference>
<dbReference type="PANTHER" id="PTHR11748:SF111">
    <property type="entry name" value="D-LACTATE DEHYDROGENASE, MITOCHONDRIAL-RELATED"/>
    <property type="match status" value="1"/>
</dbReference>
<dbReference type="InterPro" id="IPR016164">
    <property type="entry name" value="FAD-linked_Oxase-like_C"/>
</dbReference>
<accession>A0A2S2KP62</accession>
<comment type="similarity">
    <text evidence="2">Belongs to the FAD-binding oxidoreductase/transferase type 4 family.</text>
</comment>
<feature type="domain" description="FAD-binding PCMH-type" evidence="8">
    <location>
        <begin position="6"/>
        <end position="210"/>
    </location>
</feature>
<dbReference type="AlphaFoldDB" id="A0A2S2KP62"/>
<dbReference type="PANTHER" id="PTHR11748">
    <property type="entry name" value="D-LACTATE DEHYDROGENASE"/>
    <property type="match status" value="1"/>
</dbReference>
<keyword evidence="3" id="KW-0285">Flavoprotein</keyword>
<keyword evidence="6" id="KW-0560">Oxidoreductase</keyword>
<dbReference type="GO" id="GO:1903457">
    <property type="term" value="P:lactate catabolic process"/>
    <property type="evidence" value="ECO:0007669"/>
    <property type="project" value="TreeGrafter"/>
</dbReference>
<evidence type="ECO:0000256" key="1">
    <source>
        <dbReference type="ARBA" id="ARBA00001974"/>
    </source>
</evidence>
<gene>
    <name evidence="9" type="ORF">NZNM25_01020</name>
</gene>
<dbReference type="PROSITE" id="PS51387">
    <property type="entry name" value="FAD_PCMH"/>
    <property type="match status" value="1"/>
</dbReference>
<evidence type="ECO:0000259" key="8">
    <source>
        <dbReference type="PROSITE" id="PS51387"/>
    </source>
</evidence>
<evidence type="ECO:0000256" key="4">
    <source>
        <dbReference type="ARBA" id="ARBA00022827"/>
    </source>
</evidence>
<dbReference type="FunFam" id="1.10.45.10:FF:000001">
    <property type="entry name" value="D-lactate dehydrogenase mitochondrial"/>
    <property type="match status" value="1"/>
</dbReference>
<dbReference type="InterPro" id="IPR016171">
    <property type="entry name" value="Vanillyl_alc_oxidase_C-sub2"/>
</dbReference>
<evidence type="ECO:0000256" key="3">
    <source>
        <dbReference type="ARBA" id="ARBA00022630"/>
    </source>
</evidence>
<dbReference type="InterPro" id="IPR006094">
    <property type="entry name" value="Oxid_FAD_bind_N"/>
</dbReference>
<comment type="caution">
    <text evidence="9">The sequence shown here is derived from an EMBL/GenBank/DDBJ whole genome shotgun (WGS) entry which is preliminary data.</text>
</comment>
<dbReference type="EMBL" id="BGKI01000001">
    <property type="protein sequence ID" value="GBH33311.1"/>
    <property type="molecule type" value="Genomic_DNA"/>
</dbReference>
<dbReference type="GO" id="GO:0004458">
    <property type="term" value="F:D-lactate dehydrogenase (cytochrome) activity"/>
    <property type="evidence" value="ECO:0007669"/>
    <property type="project" value="UniProtKB-EC"/>
</dbReference>
<name>A0A2S2KP62_9ARCH</name>
<evidence type="ECO:0000256" key="6">
    <source>
        <dbReference type="ARBA" id="ARBA00023002"/>
    </source>
</evidence>
<evidence type="ECO:0000256" key="2">
    <source>
        <dbReference type="ARBA" id="ARBA00008000"/>
    </source>
</evidence>
<protein>
    <recommendedName>
        <fullName evidence="7">D-lactate dehydrogenase (cytochrome)</fullName>
        <ecNumber evidence="7">1.1.2.4</ecNumber>
    </recommendedName>
</protein>
<dbReference type="Gene3D" id="3.30.465.10">
    <property type="match status" value="1"/>
</dbReference>
<dbReference type="SUPFAM" id="SSF55103">
    <property type="entry name" value="FAD-linked oxidases, C-terminal domain"/>
    <property type="match status" value="1"/>
</dbReference>
<dbReference type="InterPro" id="IPR016169">
    <property type="entry name" value="FAD-bd_PCMH_sub2"/>
</dbReference>
<dbReference type="Proteomes" id="UP000245829">
    <property type="component" value="Unassembled WGS sequence"/>
</dbReference>
<dbReference type="InterPro" id="IPR004113">
    <property type="entry name" value="FAD-bd_oxidored_4_C"/>
</dbReference>
<proteinExistence type="inferred from homology"/>
<keyword evidence="5" id="KW-0809">Transit peptide</keyword>
<comment type="cofactor">
    <cofactor evidence="1">
        <name>FAD</name>
        <dbReference type="ChEBI" id="CHEBI:57692"/>
    </cofactor>
</comment>
<evidence type="ECO:0000313" key="9">
    <source>
        <dbReference type="EMBL" id="GBH33311.1"/>
    </source>
</evidence>
<dbReference type="Pfam" id="PF01565">
    <property type="entry name" value="FAD_binding_4"/>
    <property type="match status" value="1"/>
</dbReference>
<dbReference type="GO" id="GO:0008720">
    <property type="term" value="F:D-lactate dehydrogenase (NAD+) activity"/>
    <property type="evidence" value="ECO:0007669"/>
    <property type="project" value="TreeGrafter"/>
</dbReference>
<dbReference type="GO" id="GO:0071949">
    <property type="term" value="F:FAD binding"/>
    <property type="evidence" value="ECO:0007669"/>
    <property type="project" value="InterPro"/>
</dbReference>
<dbReference type="SUPFAM" id="SSF56176">
    <property type="entry name" value="FAD-binding/transporter-associated domain-like"/>
    <property type="match status" value="1"/>
</dbReference>
<organism evidence="9 10">
    <name type="scientific">Nitrosopumilus zosterae</name>
    <dbReference type="NCBI Taxonomy" id="718286"/>
    <lineage>
        <taxon>Archaea</taxon>
        <taxon>Nitrososphaerota</taxon>
        <taxon>Nitrososphaeria</taxon>
        <taxon>Nitrosopumilales</taxon>
        <taxon>Nitrosopumilaceae</taxon>
        <taxon>Nitrosopumilus</taxon>
    </lineage>
</organism>
<keyword evidence="4" id="KW-0274">FAD</keyword>
<keyword evidence="10" id="KW-1185">Reference proteome</keyword>